<comment type="caution">
    <text evidence="1">The sequence shown here is derived from an EMBL/GenBank/DDBJ whole genome shotgun (WGS) entry which is preliminary data.</text>
</comment>
<accession>A0A3N5Y462</accession>
<gene>
    <name evidence="1" type="ORF">DRW07_04725</name>
</gene>
<dbReference type="Gene3D" id="6.10.280.50">
    <property type="match status" value="1"/>
</dbReference>
<evidence type="ECO:0000313" key="2">
    <source>
        <dbReference type="Proteomes" id="UP000275281"/>
    </source>
</evidence>
<evidence type="ECO:0000313" key="1">
    <source>
        <dbReference type="EMBL" id="RPJ68852.1"/>
    </source>
</evidence>
<protein>
    <submittedName>
        <fullName evidence="1">DUF465 domain-containing protein</fullName>
    </submittedName>
</protein>
<dbReference type="InterPro" id="IPR007420">
    <property type="entry name" value="DUF465"/>
</dbReference>
<reference evidence="1 2" key="1">
    <citation type="submission" date="2018-11" db="EMBL/GenBank/DDBJ databases">
        <authorList>
            <person name="Ye M.-Q."/>
            <person name="Du Z.-J."/>
        </authorList>
    </citation>
    <scope>NUCLEOTIDE SEQUENCE [LARGE SCALE GENOMIC DNA]</scope>
    <source>
        <strain evidence="1 2">U0105</strain>
    </source>
</reference>
<dbReference type="InterPro" id="IPR038444">
    <property type="entry name" value="DUF465_sf"/>
</dbReference>
<organism evidence="1 2">
    <name type="scientific">Alteromonas sediminis</name>
    <dbReference type="NCBI Taxonomy" id="2259342"/>
    <lineage>
        <taxon>Bacteria</taxon>
        <taxon>Pseudomonadati</taxon>
        <taxon>Pseudomonadota</taxon>
        <taxon>Gammaproteobacteria</taxon>
        <taxon>Alteromonadales</taxon>
        <taxon>Alteromonadaceae</taxon>
        <taxon>Alteromonas/Salinimonas group</taxon>
        <taxon>Alteromonas</taxon>
    </lineage>
</organism>
<dbReference type="Pfam" id="PF04325">
    <property type="entry name" value="DUF465"/>
    <property type="match status" value="1"/>
</dbReference>
<dbReference type="AlphaFoldDB" id="A0A3N5Y462"/>
<dbReference type="OrthoDB" id="1263265at2"/>
<keyword evidence="2" id="KW-1185">Reference proteome</keyword>
<sequence length="83" mass="9994">MTIEKHDLLHEFPDHHHTIRHLKMHDNHFAKLFNQYNELDQEVRHIEEGITAKSDEYLETCKKVRVKLKDELFGMIKQTEATL</sequence>
<name>A0A3N5Y462_9ALTE</name>
<proteinExistence type="predicted"/>
<dbReference type="EMBL" id="RPOK01000001">
    <property type="protein sequence ID" value="RPJ68852.1"/>
    <property type="molecule type" value="Genomic_DNA"/>
</dbReference>
<dbReference type="Proteomes" id="UP000275281">
    <property type="component" value="Unassembled WGS sequence"/>
</dbReference>